<organism evidence="1 2">
    <name type="scientific">Candidatus Buchananbacteria bacterium RIFCSPHIGHO2_01_FULL_39_8</name>
    <dbReference type="NCBI Taxonomy" id="1797533"/>
    <lineage>
        <taxon>Bacteria</taxon>
        <taxon>Candidatus Buchananiibacteriota</taxon>
    </lineage>
</organism>
<proteinExistence type="predicted"/>
<gene>
    <name evidence="1" type="ORF">A2731_00075</name>
</gene>
<dbReference type="STRING" id="1797533.A2731_00075"/>
<protein>
    <submittedName>
        <fullName evidence="1">Uncharacterized protein</fullName>
    </submittedName>
</protein>
<name>A0A1G1XWK8_9BACT</name>
<reference evidence="1 2" key="1">
    <citation type="journal article" date="2016" name="Nat. Commun.">
        <title>Thousands of microbial genomes shed light on interconnected biogeochemical processes in an aquifer system.</title>
        <authorList>
            <person name="Anantharaman K."/>
            <person name="Brown C.T."/>
            <person name="Hug L.A."/>
            <person name="Sharon I."/>
            <person name="Castelle C.J."/>
            <person name="Probst A.J."/>
            <person name="Thomas B.C."/>
            <person name="Singh A."/>
            <person name="Wilkins M.J."/>
            <person name="Karaoz U."/>
            <person name="Brodie E.L."/>
            <person name="Williams K.H."/>
            <person name="Hubbard S.S."/>
            <person name="Banfield J.F."/>
        </authorList>
    </citation>
    <scope>NUCLEOTIDE SEQUENCE [LARGE SCALE GENOMIC DNA]</scope>
</reference>
<dbReference type="AlphaFoldDB" id="A0A1G1XWK8"/>
<comment type="caution">
    <text evidence="1">The sequence shown here is derived from an EMBL/GenBank/DDBJ whole genome shotgun (WGS) entry which is preliminary data.</text>
</comment>
<dbReference type="Proteomes" id="UP000176241">
    <property type="component" value="Unassembled WGS sequence"/>
</dbReference>
<accession>A0A1G1XWK8</accession>
<sequence length="105" mass="12434">MRYLKKMKFDNKTFVSQIIYLAVKGVLKIIEDKKEYTITHIPNTNISLNNFEEKFINDLTFSTTKKIIISQTHYKKIQKAKKILADNLSEEKKIDTLNQIPKYYS</sequence>
<dbReference type="EMBL" id="MHIC01000029">
    <property type="protein sequence ID" value="OGY44351.1"/>
    <property type="molecule type" value="Genomic_DNA"/>
</dbReference>
<evidence type="ECO:0000313" key="2">
    <source>
        <dbReference type="Proteomes" id="UP000176241"/>
    </source>
</evidence>
<evidence type="ECO:0000313" key="1">
    <source>
        <dbReference type="EMBL" id="OGY44351.1"/>
    </source>
</evidence>